<dbReference type="EMBL" id="FOLM01000006">
    <property type="protein sequence ID" value="SFC78420.1"/>
    <property type="molecule type" value="Genomic_DNA"/>
</dbReference>
<accession>A0A1I1M9U8</accession>
<protein>
    <submittedName>
        <fullName evidence="1">Uncharacterized protein</fullName>
    </submittedName>
</protein>
<evidence type="ECO:0000313" key="1">
    <source>
        <dbReference type="EMBL" id="SFC78420.1"/>
    </source>
</evidence>
<name>A0A1I1M9U8_9ACTN</name>
<keyword evidence="2" id="KW-1185">Reference proteome</keyword>
<evidence type="ECO:0000313" key="2">
    <source>
        <dbReference type="Proteomes" id="UP000199207"/>
    </source>
</evidence>
<sequence>MPKNSEPDDATDEDREAFGDALALGALAELRSGAEASGNAAALKAADEAMNNIAGRH</sequence>
<dbReference type="AlphaFoldDB" id="A0A1I1M9U8"/>
<dbReference type="RefSeq" id="WP_175541397.1">
    <property type="nucleotide sequence ID" value="NZ_FOLM01000006.1"/>
</dbReference>
<gene>
    <name evidence="1" type="ORF">SAMN05421773_10628</name>
</gene>
<organism evidence="1 2">
    <name type="scientific">Streptomyces aidingensis</name>
    <dbReference type="NCBI Taxonomy" id="910347"/>
    <lineage>
        <taxon>Bacteria</taxon>
        <taxon>Bacillati</taxon>
        <taxon>Actinomycetota</taxon>
        <taxon>Actinomycetes</taxon>
        <taxon>Kitasatosporales</taxon>
        <taxon>Streptomycetaceae</taxon>
        <taxon>Streptomyces</taxon>
    </lineage>
</organism>
<proteinExistence type="predicted"/>
<reference evidence="1 2" key="1">
    <citation type="submission" date="2016-10" db="EMBL/GenBank/DDBJ databases">
        <authorList>
            <person name="de Groot N.N."/>
        </authorList>
    </citation>
    <scope>NUCLEOTIDE SEQUENCE [LARGE SCALE GENOMIC DNA]</scope>
    <source>
        <strain evidence="1 2">CGMCC 4.5739</strain>
    </source>
</reference>
<dbReference type="Proteomes" id="UP000199207">
    <property type="component" value="Unassembled WGS sequence"/>
</dbReference>